<evidence type="ECO:0000259" key="2">
    <source>
        <dbReference type="PROSITE" id="PS51099"/>
    </source>
</evidence>
<dbReference type="GO" id="GO:0009401">
    <property type="term" value="P:phosphoenolpyruvate-dependent sugar phosphotransferase system"/>
    <property type="evidence" value="ECO:0007669"/>
    <property type="project" value="InterPro"/>
</dbReference>
<dbReference type="Pfam" id="PF02302">
    <property type="entry name" value="PTS_IIB"/>
    <property type="match status" value="1"/>
</dbReference>
<dbReference type="OrthoDB" id="6603449at2"/>
<keyword evidence="4" id="KW-1185">Reference proteome</keyword>
<reference evidence="3 4" key="1">
    <citation type="submission" date="2017-06" db="EMBL/GenBank/DDBJ databases">
        <authorList>
            <person name="Kim H.J."/>
            <person name="Triplett B.A."/>
        </authorList>
    </citation>
    <scope>NUCLEOTIDE SEQUENCE [LARGE SCALE GENOMIC DNA]</scope>
    <source>
        <strain evidence="3 4">SCA</strain>
    </source>
</reference>
<protein>
    <submittedName>
        <fullName evidence="3">PTS system, galactitol-specific IIB component</fullName>
    </submittedName>
</protein>
<dbReference type="Gene3D" id="3.40.50.2300">
    <property type="match status" value="1"/>
</dbReference>
<dbReference type="SUPFAM" id="SSF52794">
    <property type="entry name" value="PTS system IIB component-like"/>
    <property type="match status" value="1"/>
</dbReference>
<dbReference type="RefSeq" id="WP_089282484.1">
    <property type="nucleotide sequence ID" value="NZ_FZOJ01000006.1"/>
</dbReference>
<dbReference type="InterPro" id="IPR013011">
    <property type="entry name" value="PTS_EIIB_2"/>
</dbReference>
<evidence type="ECO:0000313" key="4">
    <source>
        <dbReference type="Proteomes" id="UP000198304"/>
    </source>
</evidence>
<feature type="domain" description="PTS EIIB type-2" evidence="2">
    <location>
        <begin position="5"/>
        <end position="100"/>
    </location>
</feature>
<organism evidence="3 4">
    <name type="scientific">Anaerovirgula multivorans</name>
    <dbReference type="NCBI Taxonomy" id="312168"/>
    <lineage>
        <taxon>Bacteria</taxon>
        <taxon>Bacillati</taxon>
        <taxon>Bacillota</taxon>
        <taxon>Clostridia</taxon>
        <taxon>Peptostreptococcales</taxon>
        <taxon>Natronincolaceae</taxon>
        <taxon>Anaerovirgula</taxon>
    </lineage>
</organism>
<sequence length="102" mass="11326">MNDEIKIVCCCGAGICTSNYLREEIEDRLKAEGFKKVRVVISKVNDLEESVVGADLLATTVELQRDYGIPQVRALGIMLDDDAAKEALDNIVKILKNRDTNK</sequence>
<proteinExistence type="predicted"/>
<evidence type="ECO:0000256" key="1">
    <source>
        <dbReference type="ARBA" id="ARBA00022679"/>
    </source>
</evidence>
<dbReference type="InterPro" id="IPR003501">
    <property type="entry name" value="PTS_EIIB_2/3"/>
</dbReference>
<dbReference type="InterPro" id="IPR036095">
    <property type="entry name" value="PTS_EIIB-like_sf"/>
</dbReference>
<dbReference type="GO" id="GO:0008982">
    <property type="term" value="F:protein-N(PI)-phosphohistidine-sugar phosphotransferase activity"/>
    <property type="evidence" value="ECO:0007669"/>
    <property type="project" value="InterPro"/>
</dbReference>
<dbReference type="PROSITE" id="PS51099">
    <property type="entry name" value="PTS_EIIB_TYPE_2"/>
    <property type="match status" value="1"/>
</dbReference>
<keyword evidence="1" id="KW-0808">Transferase</keyword>
<evidence type="ECO:0000313" key="3">
    <source>
        <dbReference type="EMBL" id="SNS25676.1"/>
    </source>
</evidence>
<gene>
    <name evidence="3" type="ORF">SAMN05446037_1006254</name>
</gene>
<dbReference type="EMBL" id="FZOJ01000006">
    <property type="protein sequence ID" value="SNS25676.1"/>
    <property type="molecule type" value="Genomic_DNA"/>
</dbReference>
<dbReference type="AlphaFoldDB" id="A0A239CZI0"/>
<dbReference type="Proteomes" id="UP000198304">
    <property type="component" value="Unassembled WGS sequence"/>
</dbReference>
<name>A0A239CZI0_9FIRM</name>
<accession>A0A239CZI0</accession>